<dbReference type="GO" id="GO:0005730">
    <property type="term" value="C:nucleolus"/>
    <property type="evidence" value="ECO:0007669"/>
    <property type="project" value="UniProtKB-SubCell"/>
</dbReference>
<evidence type="ECO:0000256" key="11">
    <source>
        <dbReference type="ARBA" id="ARBA00042154"/>
    </source>
</evidence>
<dbReference type="GO" id="GO:0016579">
    <property type="term" value="P:protein deubiquitination"/>
    <property type="evidence" value="ECO:0007669"/>
    <property type="project" value="InterPro"/>
</dbReference>
<keyword evidence="7" id="KW-0378">Hydrolase</keyword>
<comment type="catalytic activity">
    <reaction evidence="1">
        <text>Thiol-dependent hydrolysis of ester, thioester, amide, peptide and isopeptide bonds formed by the C-terminal Gly of ubiquitin (a 76-residue protein attached to proteins as an intracellular targeting signal).</text>
        <dbReference type="EC" id="3.4.19.12"/>
    </reaction>
</comment>
<dbReference type="InterPro" id="IPR001394">
    <property type="entry name" value="Peptidase_C19_UCH"/>
</dbReference>
<dbReference type="InterPro" id="IPR028889">
    <property type="entry name" value="USP"/>
</dbReference>
<dbReference type="InterPro" id="IPR038765">
    <property type="entry name" value="Papain-like_cys_pep_sf"/>
</dbReference>
<dbReference type="RefSeq" id="XP_034241758.1">
    <property type="nucleotide sequence ID" value="XM_034385867.1"/>
</dbReference>
<gene>
    <name evidence="17" type="primary">LOC117645568</name>
</gene>
<dbReference type="PANTHER" id="PTHR24006:SF758">
    <property type="entry name" value="UBIQUITIN CARBOXYL-TERMINAL HYDROLASE 36"/>
    <property type="match status" value="1"/>
</dbReference>
<comment type="similarity">
    <text evidence="3">Belongs to the peptidase C19 family.</text>
</comment>
<feature type="region of interest" description="Disordered" evidence="14">
    <location>
        <begin position="481"/>
        <end position="527"/>
    </location>
</feature>
<dbReference type="SUPFAM" id="SSF54001">
    <property type="entry name" value="Cysteine proteinases"/>
    <property type="match status" value="1"/>
</dbReference>
<dbReference type="GO" id="GO:0006508">
    <property type="term" value="P:proteolysis"/>
    <property type="evidence" value="ECO:0007669"/>
    <property type="project" value="UniProtKB-KW"/>
</dbReference>
<evidence type="ECO:0000256" key="7">
    <source>
        <dbReference type="ARBA" id="ARBA00022801"/>
    </source>
</evidence>
<feature type="domain" description="USP" evidence="15">
    <location>
        <begin position="34"/>
        <end position="331"/>
    </location>
</feature>
<evidence type="ECO:0000256" key="10">
    <source>
        <dbReference type="ARBA" id="ARBA00041300"/>
    </source>
</evidence>
<keyword evidence="6" id="KW-0833">Ubl conjugation pathway</keyword>
<sequence>MVVEWENTVPPHPKKVLYTTTPAVTWVGPKPAESGLVNVGNTCYVNATLQALVHLPGFVEFLQNDKSHRSRCYSLLDCVECALYRTYLNMSLHPIFKPLGLVNLLPRIHKTFRKGKQADAQEFLTFLLSSVQDSLVARCKTELDFCSKQTTAMGKIFGWWTESHASCIDCEATKVTYNPLSIIALPLTVERGHDTAVFRCIESVQDAVNHYMDEVETVVVKCTPKCASQKASKSVSFHSYPSVLTIMFNRFDNDGRKITLPVKIDKTLNVGKAVYKFASGIIHEGPLLMEGHYTCLAVRHDGKLMHYNDSVPLDGTTDRESNINSVLHHRGTTSPKSTILSMEDVGSEDTATAIVTPVKIPIVLQRDKNSPILAQRRRSLVFNSTAHANSLNPSTTVLKKNITTSLLPSTQDGGLSPSTSSEMTMNAPITPLKITRYPRTEPKSSASQSSHEYVLHKDLDEVFSQSSPNVPIAPIRMSDSQSINEYVIHPTPPSEKKEKSKESPTVDNSVENSVTLTPKDVPGGLLPKKKLQKNRVSQLERWLLVRGITKDKKDKKVDLIKKVEDCIKKGLENTIDPTVDNGRWYTAKQQKLRKPLPEADPDLLNKIIEGLEPPSEKINPVTLTADDVPGGHLPHKNISQNTLPHLRRWLELRNIPHVGVKKDLVQRY</sequence>
<organism evidence="17">
    <name type="scientific">Thrips palmi</name>
    <name type="common">Melon thrips</name>
    <dbReference type="NCBI Taxonomy" id="161013"/>
    <lineage>
        <taxon>Eukaryota</taxon>
        <taxon>Metazoa</taxon>
        <taxon>Ecdysozoa</taxon>
        <taxon>Arthropoda</taxon>
        <taxon>Hexapoda</taxon>
        <taxon>Insecta</taxon>
        <taxon>Pterygota</taxon>
        <taxon>Neoptera</taxon>
        <taxon>Paraneoptera</taxon>
        <taxon>Thysanoptera</taxon>
        <taxon>Terebrantia</taxon>
        <taxon>Thripoidea</taxon>
        <taxon>Thripidae</taxon>
        <taxon>Thrips</taxon>
    </lineage>
</organism>
<keyword evidence="8" id="KW-0788">Thiol protease</keyword>
<keyword evidence="16" id="KW-1185">Reference proteome</keyword>
<feature type="compositionally biased region" description="Basic and acidic residues" evidence="14">
    <location>
        <begin position="494"/>
        <end position="504"/>
    </location>
</feature>
<dbReference type="InterPro" id="IPR018200">
    <property type="entry name" value="USP_CS"/>
</dbReference>
<dbReference type="AlphaFoldDB" id="A0A6P8YP74"/>
<evidence type="ECO:0000256" key="14">
    <source>
        <dbReference type="SAM" id="MobiDB-lite"/>
    </source>
</evidence>
<accession>A0A6P8YP74</accession>
<dbReference type="GO" id="GO:0004843">
    <property type="term" value="F:cysteine-type deubiquitinase activity"/>
    <property type="evidence" value="ECO:0007669"/>
    <property type="project" value="UniProtKB-EC"/>
</dbReference>
<evidence type="ECO:0000256" key="6">
    <source>
        <dbReference type="ARBA" id="ARBA00022786"/>
    </source>
</evidence>
<dbReference type="KEGG" id="tpal:117645568"/>
<evidence type="ECO:0000256" key="4">
    <source>
        <dbReference type="ARBA" id="ARBA00012759"/>
    </source>
</evidence>
<protein>
    <recommendedName>
        <fullName evidence="9">Ubiquitin carboxyl-terminal hydrolase 36</fullName>
        <ecNumber evidence="4">3.4.19.12</ecNumber>
    </recommendedName>
    <alternativeName>
        <fullName evidence="12">Deubiquitinating enzyme 36</fullName>
    </alternativeName>
    <alternativeName>
        <fullName evidence="11">Protein scrawny</fullName>
    </alternativeName>
    <alternativeName>
        <fullName evidence="10">Ubiquitin thioesterase 36</fullName>
    </alternativeName>
    <alternativeName>
        <fullName evidence="13">Ubiquitin-specific-processing protease 36</fullName>
    </alternativeName>
</protein>
<evidence type="ECO:0000256" key="12">
    <source>
        <dbReference type="ARBA" id="ARBA00042420"/>
    </source>
</evidence>
<dbReference type="InterPro" id="IPR050164">
    <property type="entry name" value="Peptidase_C19"/>
</dbReference>
<dbReference type="OrthoDB" id="420187at2759"/>
<comment type="subcellular location">
    <subcellularLocation>
        <location evidence="2">Nucleus</location>
        <location evidence="2">Nucleolus</location>
    </subcellularLocation>
</comment>
<feature type="compositionally biased region" description="Polar residues" evidence="14">
    <location>
        <begin position="405"/>
        <end position="424"/>
    </location>
</feature>
<name>A0A6P8YP74_THRPL</name>
<dbReference type="InParanoid" id="A0A6P8YP74"/>
<evidence type="ECO:0000313" key="16">
    <source>
        <dbReference type="Proteomes" id="UP000515158"/>
    </source>
</evidence>
<evidence type="ECO:0000256" key="1">
    <source>
        <dbReference type="ARBA" id="ARBA00000707"/>
    </source>
</evidence>
<dbReference type="PROSITE" id="PS00972">
    <property type="entry name" value="USP_1"/>
    <property type="match status" value="1"/>
</dbReference>
<evidence type="ECO:0000256" key="3">
    <source>
        <dbReference type="ARBA" id="ARBA00009085"/>
    </source>
</evidence>
<dbReference type="EC" id="3.4.19.12" evidence="4"/>
<dbReference type="Pfam" id="PF00443">
    <property type="entry name" value="UCH"/>
    <property type="match status" value="1"/>
</dbReference>
<feature type="region of interest" description="Disordered" evidence="14">
    <location>
        <begin position="405"/>
        <end position="451"/>
    </location>
</feature>
<dbReference type="Proteomes" id="UP000515158">
    <property type="component" value="Unplaced"/>
</dbReference>
<evidence type="ECO:0000256" key="8">
    <source>
        <dbReference type="ARBA" id="ARBA00022807"/>
    </source>
</evidence>
<dbReference type="GO" id="GO:0042981">
    <property type="term" value="P:regulation of apoptotic process"/>
    <property type="evidence" value="ECO:0007669"/>
    <property type="project" value="TreeGrafter"/>
</dbReference>
<evidence type="ECO:0000256" key="5">
    <source>
        <dbReference type="ARBA" id="ARBA00022670"/>
    </source>
</evidence>
<dbReference type="PANTHER" id="PTHR24006">
    <property type="entry name" value="UBIQUITIN CARBOXYL-TERMINAL HYDROLASE"/>
    <property type="match status" value="1"/>
</dbReference>
<evidence type="ECO:0000256" key="2">
    <source>
        <dbReference type="ARBA" id="ARBA00004604"/>
    </source>
</evidence>
<dbReference type="GO" id="GO:0005829">
    <property type="term" value="C:cytosol"/>
    <property type="evidence" value="ECO:0007669"/>
    <property type="project" value="TreeGrafter"/>
</dbReference>
<reference evidence="17" key="1">
    <citation type="submission" date="2025-08" db="UniProtKB">
        <authorList>
            <consortium name="RefSeq"/>
        </authorList>
    </citation>
    <scope>IDENTIFICATION</scope>
    <source>
        <tissue evidence="17">Total insect</tissue>
    </source>
</reference>
<dbReference type="GeneID" id="117645568"/>
<proteinExistence type="inferred from homology"/>
<evidence type="ECO:0000256" key="9">
    <source>
        <dbReference type="ARBA" id="ARBA00039432"/>
    </source>
</evidence>
<evidence type="ECO:0000313" key="17">
    <source>
        <dbReference type="RefSeq" id="XP_034241758.1"/>
    </source>
</evidence>
<dbReference type="PROSITE" id="PS50235">
    <property type="entry name" value="USP_3"/>
    <property type="match status" value="1"/>
</dbReference>
<evidence type="ECO:0000259" key="15">
    <source>
        <dbReference type="PROSITE" id="PS50235"/>
    </source>
</evidence>
<dbReference type="Gene3D" id="3.90.70.10">
    <property type="entry name" value="Cysteine proteinases"/>
    <property type="match status" value="1"/>
</dbReference>
<evidence type="ECO:0000256" key="13">
    <source>
        <dbReference type="ARBA" id="ARBA00043009"/>
    </source>
</evidence>
<keyword evidence="5" id="KW-0645">Protease</keyword>
<feature type="compositionally biased region" description="Polar residues" evidence="14">
    <location>
        <begin position="505"/>
        <end position="516"/>
    </location>
</feature>